<evidence type="ECO:0000313" key="1">
    <source>
        <dbReference type="EMBL" id="SDR42565.1"/>
    </source>
</evidence>
<dbReference type="OrthoDB" id="9930707at2"/>
<dbReference type="AlphaFoldDB" id="A0A1H1IXW1"/>
<sequence length="85" mass="9585">MKVTLQDSLNVLRGMLDSVDNLLTDPQGEENEATRKVRHQIALMNLKRLADVARAAERDLADGLIHEPFLDSLGLRYRAVDREVS</sequence>
<keyword evidence="2" id="KW-1185">Reference proteome</keyword>
<evidence type="ECO:0000313" key="2">
    <source>
        <dbReference type="Proteomes" id="UP000183487"/>
    </source>
</evidence>
<accession>A0A1H1IXW1</accession>
<dbReference type="Proteomes" id="UP000183487">
    <property type="component" value="Unassembled WGS sequence"/>
</dbReference>
<gene>
    <name evidence="1" type="ORF">SAMN05443245_5859</name>
</gene>
<dbReference type="RefSeq" id="WP_074770883.1">
    <property type="nucleotide sequence ID" value="NZ_FNKP01000002.1"/>
</dbReference>
<protein>
    <submittedName>
        <fullName evidence="1">Uncharacterized protein</fullName>
    </submittedName>
</protein>
<organism evidence="1 2">
    <name type="scientific">Paraburkholderia fungorum</name>
    <dbReference type="NCBI Taxonomy" id="134537"/>
    <lineage>
        <taxon>Bacteria</taxon>
        <taxon>Pseudomonadati</taxon>
        <taxon>Pseudomonadota</taxon>
        <taxon>Betaproteobacteria</taxon>
        <taxon>Burkholderiales</taxon>
        <taxon>Burkholderiaceae</taxon>
        <taxon>Paraburkholderia</taxon>
    </lineage>
</organism>
<name>A0A1H1IXW1_9BURK</name>
<proteinExistence type="predicted"/>
<reference evidence="2" key="1">
    <citation type="submission" date="2016-10" db="EMBL/GenBank/DDBJ databases">
        <authorList>
            <person name="Varghese N."/>
        </authorList>
    </citation>
    <scope>NUCLEOTIDE SEQUENCE [LARGE SCALE GENOMIC DNA]</scope>
    <source>
        <strain evidence="2">GAS106B</strain>
    </source>
</reference>
<dbReference type="EMBL" id="FNKP01000002">
    <property type="protein sequence ID" value="SDR42565.1"/>
    <property type="molecule type" value="Genomic_DNA"/>
</dbReference>